<accession>A0A9P4GHT4</accession>
<reference evidence="2" key="1">
    <citation type="submission" date="2020-01" db="EMBL/GenBank/DDBJ databases">
        <authorList>
            <consortium name="DOE Joint Genome Institute"/>
            <person name="Haridas S."/>
            <person name="Albert R."/>
            <person name="Binder M."/>
            <person name="Bloem J."/>
            <person name="Labutti K."/>
            <person name="Salamov A."/>
            <person name="Andreopoulos B."/>
            <person name="Baker S.E."/>
            <person name="Barry K."/>
            <person name="Bills G."/>
            <person name="Bluhm B.H."/>
            <person name="Cannon C."/>
            <person name="Castanera R."/>
            <person name="Culley D.E."/>
            <person name="Daum C."/>
            <person name="Ezra D."/>
            <person name="Gonzalez J.B."/>
            <person name="Henrissat B."/>
            <person name="Kuo A."/>
            <person name="Liang C."/>
            <person name="Lipzen A."/>
            <person name="Lutzoni F."/>
            <person name="Magnuson J."/>
            <person name="Mondo S."/>
            <person name="Nolan M."/>
            <person name="Ohm R."/>
            <person name="Pangilinan J."/>
            <person name="Park H.-J."/>
            <person name="Ramirez L."/>
            <person name="Alfaro M."/>
            <person name="Sun H."/>
            <person name="Tritt A."/>
            <person name="Yoshinaga Y."/>
            <person name="Zwiers L.-H."/>
            <person name="Turgeon B.G."/>
            <person name="Goodwin S.B."/>
            <person name="Spatafora J.W."/>
            <person name="Crous P.W."/>
            <person name="Grigoriev I.V."/>
        </authorList>
    </citation>
    <scope>NUCLEOTIDE SEQUENCE</scope>
    <source>
        <strain evidence="2">CBS 394.84</strain>
    </source>
</reference>
<evidence type="ECO:0000313" key="3">
    <source>
        <dbReference type="Proteomes" id="UP000800039"/>
    </source>
</evidence>
<comment type="caution">
    <text evidence="2">The sequence shown here is derived from an EMBL/GenBank/DDBJ whole genome shotgun (WGS) entry which is preliminary data.</text>
</comment>
<dbReference type="AlphaFoldDB" id="A0A9P4GHT4"/>
<feature type="compositionally biased region" description="Polar residues" evidence="1">
    <location>
        <begin position="16"/>
        <end position="49"/>
    </location>
</feature>
<protein>
    <submittedName>
        <fullName evidence="2">Uncharacterized protein</fullName>
    </submittedName>
</protein>
<name>A0A9P4GHT4_9PLEO</name>
<dbReference type="GeneID" id="63854227"/>
<organism evidence="2 3">
    <name type="scientific">Cucurbitaria berberidis CBS 394.84</name>
    <dbReference type="NCBI Taxonomy" id="1168544"/>
    <lineage>
        <taxon>Eukaryota</taxon>
        <taxon>Fungi</taxon>
        <taxon>Dikarya</taxon>
        <taxon>Ascomycota</taxon>
        <taxon>Pezizomycotina</taxon>
        <taxon>Dothideomycetes</taxon>
        <taxon>Pleosporomycetidae</taxon>
        <taxon>Pleosporales</taxon>
        <taxon>Pleosporineae</taxon>
        <taxon>Cucurbitariaceae</taxon>
        <taxon>Cucurbitaria</taxon>
    </lineage>
</organism>
<evidence type="ECO:0000313" key="2">
    <source>
        <dbReference type="EMBL" id="KAF1846423.1"/>
    </source>
</evidence>
<feature type="region of interest" description="Disordered" evidence="1">
    <location>
        <begin position="1"/>
        <end position="57"/>
    </location>
</feature>
<sequence>MQPHDTLARPSRTFIELSNSNDDIYSDTPATSRARQGPPQATTNSSNRVDTNRAGCTRVQPTINLSTSTNNGPVRNRSPGLFLYHSRSSVFDRIACIGYTAYHNLITARAIDNQLPQAPTPTPTRKQKKILEAAAIDLAALYSLMRYLKTNTRARVLVFDDKKNEHGTELLQAGILEIDFPR</sequence>
<dbReference type="Proteomes" id="UP000800039">
    <property type="component" value="Unassembled WGS sequence"/>
</dbReference>
<keyword evidence="3" id="KW-1185">Reference proteome</keyword>
<evidence type="ECO:0000256" key="1">
    <source>
        <dbReference type="SAM" id="MobiDB-lite"/>
    </source>
</evidence>
<proteinExistence type="predicted"/>
<dbReference type="RefSeq" id="XP_040788986.1">
    <property type="nucleotide sequence ID" value="XM_040936977.1"/>
</dbReference>
<dbReference type="EMBL" id="ML976616">
    <property type="protein sequence ID" value="KAF1846423.1"/>
    <property type="molecule type" value="Genomic_DNA"/>
</dbReference>
<gene>
    <name evidence="2" type="ORF">K460DRAFT_406630</name>
</gene>